<feature type="region of interest" description="Disordered" evidence="12">
    <location>
        <begin position="1205"/>
        <end position="1261"/>
    </location>
</feature>
<keyword evidence="10" id="KW-0407">Ion channel</keyword>
<keyword evidence="7 13" id="KW-1133">Transmembrane helix</keyword>
<feature type="compositionally biased region" description="Basic and acidic residues" evidence="12">
    <location>
        <begin position="1029"/>
        <end position="1038"/>
    </location>
</feature>
<evidence type="ECO:0000256" key="13">
    <source>
        <dbReference type="SAM" id="Phobius"/>
    </source>
</evidence>
<dbReference type="PANTHER" id="PTHR21522:SF32">
    <property type="entry name" value="OTOPETRIN-2"/>
    <property type="match status" value="1"/>
</dbReference>
<feature type="region of interest" description="Disordered" evidence="12">
    <location>
        <begin position="962"/>
        <end position="1192"/>
    </location>
</feature>
<dbReference type="InterPro" id="IPR004878">
    <property type="entry name" value="Otopetrin"/>
</dbReference>
<feature type="compositionally biased region" description="Gly residues" evidence="12">
    <location>
        <begin position="798"/>
        <end position="812"/>
    </location>
</feature>
<feature type="compositionally biased region" description="Polar residues" evidence="12">
    <location>
        <begin position="914"/>
        <end position="924"/>
    </location>
</feature>
<keyword evidence="5 13" id="KW-0812">Transmembrane</keyword>
<dbReference type="SUPFAM" id="SSF54928">
    <property type="entry name" value="RNA-binding domain, RBD"/>
    <property type="match status" value="1"/>
</dbReference>
<feature type="compositionally biased region" description="Basic and acidic residues" evidence="12">
    <location>
        <begin position="1054"/>
        <end position="1074"/>
    </location>
</feature>
<feature type="transmembrane region" description="Helical" evidence="13">
    <location>
        <begin position="213"/>
        <end position="231"/>
    </location>
</feature>
<evidence type="ECO:0000256" key="8">
    <source>
        <dbReference type="ARBA" id="ARBA00023065"/>
    </source>
</evidence>
<dbReference type="GO" id="GO:0003723">
    <property type="term" value="F:RNA binding"/>
    <property type="evidence" value="ECO:0007669"/>
    <property type="project" value="UniProtKB-UniRule"/>
</dbReference>
<sequence>MEQEKRDEEKSLIFLRHSLGLVYTLVIFSIGLSTSVYFAMTGDRAESTQFHEAFFFIVYLTGIGSCVALGVYMWRNRESRYHSQRRQIRMESLSLGHRLAGVAPPPQTDNSTAVAAPSDVRFEDGSVASLPFVAHCGEGFNAYLRAGLALFVAGTVALDLLHMSAPYLDGNKPACTGNPFQTALYACQLLFVVASGSLLAFGHRAIFLQHRGFITALLGHLLTACLCLWAHSSVAEITIAVVLARPLGKTNATATSAALNASAACPNGRAAIDSLDPFLSPAKVEFALLAGPMALQLLAYVGDHRMVEAKQSAPAETNANCESEETGENSRLRQRSNSSGDNREERAEKADWLRQLNIELTVRDLIGPAIGAAAFIVTLAVCICVLSLKDRKAAALAYLIHTALLHLAAIAASVPALCRLRQLEFVSAERHAFDDRLLIAAFLGDLIYCIFMLCALLANAWVYPVELATMEGLAGLLGLGQAVMQAPLLLDGLRRRSSRPDLLEKKPGRGCIAALLGINLALWLLGTFESSRMDGVASELLNGRISVLGYRLVMHIGLPFAILFRFHSSVCCSLIWGKAYTEEEDQPPSGYHGLRTGSVAMSGGTVLIRLQNLAWSANASDIRRFFNGLAIPEGGVHIVGGDRGDAFVTFTSDETARLALLLDGQELCGQTLKLFVSSNAEMQHVVQQVRLAAVAPAEEPQPPTTPTPPPLREQPNQGLFEHSAGYRGRGYGRADQRPYPRERFYPEADARQHTGGSRYFPADTAVAAYENDAAAAAVPPEKRQRLDRGEGYYREGGDGYGRNGGRGGGRGGYEPTAYGRRIYADQQQPQSRYPMHHQQTWPQQRHSNGAESEFTDRQQYRQPYQQHPHHQRYGEDNGGNYDSGYGSSRRWASNPSRTDEENYRYSRGGDWNEQHNSGWDNAQQMEGGEGRSGGGPASDAAAAAAASALNAYSNIYSGGEDNPPSTSLAAAYSSSRDPRLAGRNQREPVDSTARGPVEAAAAIESEDRSSFYNEHRDPRFKGELYNAEARSRPADEAKQPQPQLPLGSASSSGRSRERDYKAEEEGYVFYKDRGQQQQRGGRYAGGRGGSHHSRPYDDTAAAEFGDSGGRRGRQSYDNYEMGEEGGGPRGGWRGRGRGGRGGGGPSNGFPAPYSESGGYRPKPWIADGSGGSGPAGSSGFQLLPQPPVGDDDSVAAAFRQLCHPGRPKSLLGPAPSGPPPNWRSEAAQSPAAAAAELPNQTSLQPPPMPQLPREALPDYTKGPRDEHFIALAGLPLDADYSDACAALPGIRLALSDVKFETDALGRRTGQAFVRLVEPADVLRAISQSVTDDSGRVHVSASCEHEFRCANDPDFTGDADDPDIGGGSGGVEFPPRPSPYYLDCCLEVNGLPQPIVAEDLLTVFGDDRAIADMSEDLHLDRSKDPNSVTAYLRFDGFERFAEATRSDVTQLAPCAYFVAISRLQFASYRAASLRCGDAGAEEDDEDDEEVDDQGRPSKATDFRRPPIGFQRQQPIGAVVKQKNPQWKKSKPDRALPSNKTDEAC</sequence>
<dbReference type="InterPro" id="IPR000504">
    <property type="entry name" value="RRM_dom"/>
</dbReference>
<dbReference type="SMART" id="SM00360">
    <property type="entry name" value="RRM"/>
    <property type="match status" value="1"/>
</dbReference>
<protein>
    <submittedName>
        <fullName evidence="16">RRM domain-containing protein</fullName>
    </submittedName>
</protein>
<dbReference type="InterPro" id="IPR035979">
    <property type="entry name" value="RBD_domain_sf"/>
</dbReference>
<evidence type="ECO:0000256" key="6">
    <source>
        <dbReference type="ARBA" id="ARBA00022781"/>
    </source>
</evidence>
<evidence type="ECO:0000313" key="15">
    <source>
        <dbReference type="Proteomes" id="UP000095280"/>
    </source>
</evidence>
<feature type="transmembrane region" description="Helical" evidence="13">
    <location>
        <begin position="183"/>
        <end position="201"/>
    </location>
</feature>
<keyword evidence="9 13" id="KW-0472">Membrane</keyword>
<feature type="region of interest" description="Disordered" evidence="12">
    <location>
        <begin position="776"/>
        <end position="939"/>
    </location>
</feature>
<dbReference type="Gene3D" id="3.30.70.330">
    <property type="match status" value="2"/>
</dbReference>
<feature type="transmembrane region" description="Helical" evidence="13">
    <location>
        <begin position="394"/>
        <end position="417"/>
    </location>
</feature>
<evidence type="ECO:0000259" key="14">
    <source>
        <dbReference type="PROSITE" id="PS50102"/>
    </source>
</evidence>
<evidence type="ECO:0000256" key="5">
    <source>
        <dbReference type="ARBA" id="ARBA00022692"/>
    </source>
</evidence>
<evidence type="ECO:0000256" key="1">
    <source>
        <dbReference type="ARBA" id="ARBA00004651"/>
    </source>
</evidence>
<feature type="compositionally biased region" description="Polar residues" evidence="12">
    <location>
        <begin position="963"/>
        <end position="975"/>
    </location>
</feature>
<feature type="transmembrane region" description="Helical" evidence="13">
    <location>
        <begin position="473"/>
        <end position="490"/>
    </location>
</feature>
<feature type="transmembrane region" description="Helical" evidence="13">
    <location>
        <begin position="53"/>
        <end position="74"/>
    </location>
</feature>
<evidence type="ECO:0000256" key="7">
    <source>
        <dbReference type="ARBA" id="ARBA00022989"/>
    </source>
</evidence>
<dbReference type="Proteomes" id="UP000095280">
    <property type="component" value="Unplaced"/>
</dbReference>
<keyword evidence="15" id="KW-1185">Reference proteome</keyword>
<name>A0A1I8H7S8_9PLAT</name>
<feature type="region of interest" description="Disordered" evidence="12">
    <location>
        <begin position="696"/>
        <end position="741"/>
    </location>
</feature>
<feature type="compositionally biased region" description="Basic and acidic residues" evidence="12">
    <location>
        <begin position="1005"/>
        <end position="1022"/>
    </location>
</feature>
<evidence type="ECO:0000256" key="11">
    <source>
        <dbReference type="PROSITE-ProRule" id="PRU00176"/>
    </source>
</evidence>
<organism evidence="15 16">
    <name type="scientific">Macrostomum lignano</name>
    <dbReference type="NCBI Taxonomy" id="282301"/>
    <lineage>
        <taxon>Eukaryota</taxon>
        <taxon>Metazoa</taxon>
        <taxon>Spiralia</taxon>
        <taxon>Lophotrochozoa</taxon>
        <taxon>Platyhelminthes</taxon>
        <taxon>Rhabditophora</taxon>
        <taxon>Macrostomorpha</taxon>
        <taxon>Macrostomida</taxon>
        <taxon>Macrostomidae</taxon>
        <taxon>Macrostomum</taxon>
    </lineage>
</organism>
<keyword evidence="3" id="KW-0813">Transport</keyword>
<dbReference type="PANTHER" id="PTHR21522">
    <property type="entry name" value="PROTON CHANNEL OTOP"/>
    <property type="match status" value="1"/>
</dbReference>
<dbReference type="GO" id="GO:0005886">
    <property type="term" value="C:plasma membrane"/>
    <property type="evidence" value="ECO:0007669"/>
    <property type="project" value="UniProtKB-SubCell"/>
</dbReference>
<feature type="compositionally biased region" description="Pro residues" evidence="12">
    <location>
        <begin position="699"/>
        <end position="712"/>
    </location>
</feature>
<proteinExistence type="inferred from homology"/>
<feature type="compositionally biased region" description="Basic and acidic residues" evidence="12">
    <location>
        <begin position="732"/>
        <end position="741"/>
    </location>
</feature>
<comment type="similarity">
    <text evidence="2">Belongs to the otopetrin family.</text>
</comment>
<dbReference type="InterPro" id="IPR012677">
    <property type="entry name" value="Nucleotide-bd_a/b_plait_sf"/>
</dbReference>
<feature type="region of interest" description="Disordered" evidence="12">
    <location>
        <begin position="311"/>
        <end position="346"/>
    </location>
</feature>
<keyword evidence="8" id="KW-0406">Ion transport</keyword>
<dbReference type="GO" id="GO:0015252">
    <property type="term" value="F:proton channel activity"/>
    <property type="evidence" value="ECO:0007669"/>
    <property type="project" value="InterPro"/>
</dbReference>
<feature type="transmembrane region" description="Helical" evidence="13">
    <location>
        <begin position="142"/>
        <end position="163"/>
    </location>
</feature>
<evidence type="ECO:0000256" key="2">
    <source>
        <dbReference type="ARBA" id="ARBA00006513"/>
    </source>
</evidence>
<feature type="transmembrane region" description="Helical" evidence="13">
    <location>
        <begin position="365"/>
        <end position="388"/>
    </location>
</feature>
<feature type="compositionally biased region" description="Basic and acidic residues" evidence="12">
    <location>
        <begin position="1491"/>
        <end position="1503"/>
    </location>
</feature>
<dbReference type="Pfam" id="PF03189">
    <property type="entry name" value="Otopetrin"/>
    <property type="match status" value="1"/>
</dbReference>
<evidence type="ECO:0000256" key="9">
    <source>
        <dbReference type="ARBA" id="ARBA00023136"/>
    </source>
</evidence>
<dbReference type="PROSITE" id="PS50102">
    <property type="entry name" value="RRM"/>
    <property type="match status" value="1"/>
</dbReference>
<keyword evidence="11" id="KW-0694">RNA-binding</keyword>
<reference evidence="16" key="1">
    <citation type="submission" date="2016-11" db="UniProtKB">
        <authorList>
            <consortium name="WormBaseParasite"/>
        </authorList>
    </citation>
    <scope>IDENTIFICATION</scope>
</reference>
<feature type="transmembrane region" description="Helical" evidence="13">
    <location>
        <begin position="21"/>
        <end position="41"/>
    </location>
</feature>
<feature type="compositionally biased region" description="Low complexity" evidence="12">
    <location>
        <begin position="878"/>
        <end position="888"/>
    </location>
</feature>
<feature type="compositionally biased region" description="Acidic residues" evidence="12">
    <location>
        <begin position="1478"/>
        <end position="1490"/>
    </location>
</feature>
<evidence type="ECO:0000313" key="16">
    <source>
        <dbReference type="WBParaSite" id="maker-uti_cns_0004889-snap-gene-0.25-mRNA-1"/>
    </source>
</evidence>
<feature type="compositionally biased region" description="Low complexity" evidence="12">
    <location>
        <begin position="1226"/>
        <end position="1235"/>
    </location>
</feature>
<dbReference type="WBParaSite" id="maker-uti_cns_0004889-snap-gene-0.25-mRNA-1">
    <property type="protein sequence ID" value="maker-uti_cns_0004889-snap-gene-0.25-mRNA-1"/>
    <property type="gene ID" value="maker-uti_cns_0004889-snap-gene-0.25"/>
</dbReference>
<feature type="region of interest" description="Disordered" evidence="12">
    <location>
        <begin position="1478"/>
        <end position="1543"/>
    </location>
</feature>
<feature type="domain" description="RRM" evidence="14">
    <location>
        <begin position="606"/>
        <end position="679"/>
    </location>
</feature>
<feature type="compositionally biased region" description="Basic and acidic residues" evidence="12">
    <location>
        <begin position="780"/>
        <end position="797"/>
    </location>
</feature>
<feature type="compositionally biased region" description="Basic and acidic residues" evidence="12">
    <location>
        <begin position="976"/>
        <end position="989"/>
    </location>
</feature>
<feature type="compositionally biased region" description="Polar residues" evidence="12">
    <location>
        <begin position="825"/>
        <end position="850"/>
    </location>
</feature>
<evidence type="ECO:0000256" key="10">
    <source>
        <dbReference type="ARBA" id="ARBA00023303"/>
    </source>
</evidence>
<accession>A0A1I8H7S8</accession>
<evidence type="ECO:0000256" key="12">
    <source>
        <dbReference type="SAM" id="MobiDB-lite"/>
    </source>
</evidence>
<evidence type="ECO:0000256" key="4">
    <source>
        <dbReference type="ARBA" id="ARBA00022475"/>
    </source>
</evidence>
<comment type="subcellular location">
    <subcellularLocation>
        <location evidence="1">Cell membrane</location>
        <topology evidence="1">Multi-pass membrane protein</topology>
    </subcellularLocation>
</comment>
<feature type="transmembrane region" description="Helical" evidence="13">
    <location>
        <begin position="437"/>
        <end position="461"/>
    </location>
</feature>
<evidence type="ECO:0000256" key="3">
    <source>
        <dbReference type="ARBA" id="ARBA00022448"/>
    </source>
</evidence>
<keyword evidence="4" id="KW-1003">Cell membrane</keyword>
<feature type="compositionally biased region" description="Basic and acidic residues" evidence="12">
    <location>
        <begin position="1528"/>
        <end position="1543"/>
    </location>
</feature>
<keyword evidence="6" id="KW-0375">Hydrogen ion transport</keyword>